<organism evidence="3 4">
    <name type="scientific">Coleophoma crateriformis</name>
    <dbReference type="NCBI Taxonomy" id="565419"/>
    <lineage>
        <taxon>Eukaryota</taxon>
        <taxon>Fungi</taxon>
        <taxon>Dikarya</taxon>
        <taxon>Ascomycota</taxon>
        <taxon>Pezizomycotina</taxon>
        <taxon>Leotiomycetes</taxon>
        <taxon>Helotiales</taxon>
        <taxon>Dermateaceae</taxon>
        <taxon>Coleophoma</taxon>
    </lineage>
</organism>
<name>A0A3D8RUY7_9HELO</name>
<evidence type="ECO:0000313" key="3">
    <source>
        <dbReference type="EMBL" id="RDW77889.1"/>
    </source>
</evidence>
<accession>A0A3D8RUY7</accession>
<gene>
    <name evidence="3" type="ORF">BP5796_05741</name>
</gene>
<protein>
    <submittedName>
        <fullName evidence="3">Isochorismatase hydrolase-3</fullName>
    </submittedName>
</protein>
<dbReference type="Proteomes" id="UP000256328">
    <property type="component" value="Unassembled WGS sequence"/>
</dbReference>
<proteinExistence type="inferred from homology"/>
<feature type="domain" description="Isochorismatase-like" evidence="2">
    <location>
        <begin position="19"/>
        <end position="153"/>
    </location>
</feature>
<reference evidence="3 4" key="1">
    <citation type="journal article" date="2018" name="IMA Fungus">
        <title>IMA Genome-F 9: Draft genome sequence of Annulohypoxylon stygium, Aspergillus mulundensis, Berkeleyomyces basicola (syn. Thielaviopsis basicola), Ceratocystis smalleyi, two Cercospora beticola strains, Coleophoma cylindrospora, Fusarium fracticaudum, Phialophora cf. hyalina, and Morchella septimelata.</title>
        <authorList>
            <person name="Wingfield B.D."/>
            <person name="Bills G.F."/>
            <person name="Dong Y."/>
            <person name="Huang W."/>
            <person name="Nel W.J."/>
            <person name="Swalarsk-Parry B.S."/>
            <person name="Vaghefi N."/>
            <person name="Wilken P.M."/>
            <person name="An Z."/>
            <person name="de Beer Z.W."/>
            <person name="De Vos L."/>
            <person name="Chen L."/>
            <person name="Duong T.A."/>
            <person name="Gao Y."/>
            <person name="Hammerbacher A."/>
            <person name="Kikkert J.R."/>
            <person name="Li Y."/>
            <person name="Li H."/>
            <person name="Li K."/>
            <person name="Li Q."/>
            <person name="Liu X."/>
            <person name="Ma X."/>
            <person name="Naidoo K."/>
            <person name="Pethybridge S.J."/>
            <person name="Sun J."/>
            <person name="Steenkamp E.T."/>
            <person name="van der Nest M.A."/>
            <person name="van Wyk S."/>
            <person name="Wingfield M.J."/>
            <person name="Xiong C."/>
            <person name="Yue Q."/>
            <person name="Zhang X."/>
        </authorList>
    </citation>
    <scope>NUCLEOTIDE SEQUENCE [LARGE SCALE GENOMIC DNA]</scope>
    <source>
        <strain evidence="3 4">BP5796</strain>
    </source>
</reference>
<dbReference type="SUPFAM" id="SSF52499">
    <property type="entry name" value="Isochorismatase-like hydrolases"/>
    <property type="match status" value="1"/>
</dbReference>
<dbReference type="EMBL" id="PDLN01000008">
    <property type="protein sequence ID" value="RDW77889.1"/>
    <property type="molecule type" value="Genomic_DNA"/>
</dbReference>
<dbReference type="InterPro" id="IPR000868">
    <property type="entry name" value="Isochorismatase-like_dom"/>
</dbReference>
<dbReference type="GO" id="GO:0016787">
    <property type="term" value="F:hydrolase activity"/>
    <property type="evidence" value="ECO:0007669"/>
    <property type="project" value="UniProtKB-KW"/>
</dbReference>
<sequence>MSLTEQSNGPARGFGRRYAVLNLDLMSVLIDGIKESPIGQRFTSNCTRWDDAVHKKDYRPLTIFTTLYFSNTAQLKLTKSGPFTKLLEPFGTLEKSSPGVQIASNFSVDEKDIVIQKTRWYAGPGNSLEQILRAQNIDTVILSGSSLSGVIMSNLTR</sequence>
<dbReference type="InterPro" id="IPR036380">
    <property type="entry name" value="Isochorismatase-like_sf"/>
</dbReference>
<keyword evidence="4" id="KW-1185">Reference proteome</keyword>
<evidence type="ECO:0000259" key="2">
    <source>
        <dbReference type="Pfam" id="PF00857"/>
    </source>
</evidence>
<dbReference type="Pfam" id="PF00857">
    <property type="entry name" value="Isochorismatase"/>
    <property type="match status" value="1"/>
</dbReference>
<dbReference type="AlphaFoldDB" id="A0A3D8RUY7"/>
<dbReference type="Gene3D" id="3.40.50.850">
    <property type="entry name" value="Isochorismatase-like"/>
    <property type="match status" value="1"/>
</dbReference>
<keyword evidence="3" id="KW-0378">Hydrolase</keyword>
<dbReference type="OrthoDB" id="1739143at2759"/>
<comment type="similarity">
    <text evidence="1">Belongs to the isochorismatase family.</text>
</comment>
<evidence type="ECO:0000313" key="4">
    <source>
        <dbReference type="Proteomes" id="UP000256328"/>
    </source>
</evidence>
<comment type="caution">
    <text evidence="3">The sequence shown here is derived from an EMBL/GenBank/DDBJ whole genome shotgun (WGS) entry which is preliminary data.</text>
</comment>
<evidence type="ECO:0000256" key="1">
    <source>
        <dbReference type="ARBA" id="ARBA00006336"/>
    </source>
</evidence>